<sequence length="562" mass="62351">MTETAELENYYFHQKGFETLEEVREWFEWQVPETFNIAEYACERWAETDPDRVALSLSRPDDAHATYTFREVDRKASKFAAYLAAEGVGAGDRIAINGTQCVESLAGHLAAFKLGAVSVPLTVLLGSDGLEYRLSDCDASVFLVDEAAVDALGSVRDRVDSLELVVTYDDFGVDGAVTFAEAIDGRPGRFESEDTAADDEAFIIYTSGTTGQPKGVVHAHRHLLGELPQFLSLQCHRTDDEQVVRTVSEWSWIMSLPGMVLPALFYGLPVVGYAGDQFDPEVEFELIDRLGVTHLNLPPTAVRMMMQIDDPATRYDLTSLQSLTTGGEAADENIIEWVGDTFENAAFIEGYGTTEIGGLVCDDPAVGLDHRLGYFGVPSVGHEVAVLDPETGERIEEPHEIGELAVRYEDDPMLFLEYHNLPEKTAETVQEGWLLSDDLVSVDEDGYFRFHSRSDDVIISSGYRIAPKEIEEVLLTHPAVQHVGVIGIPHETRGEIPKAFVVLTDGYDPSEGLVVELQSHVKDRLAKYEYPREVEFTDEIPTTTTGKVRRQSLRSREGVDEE</sequence>
<evidence type="ECO:0000313" key="10">
    <source>
        <dbReference type="Proteomes" id="UP000236740"/>
    </source>
</evidence>
<dbReference type="PROSITE" id="PS00455">
    <property type="entry name" value="AMP_BINDING"/>
    <property type="match status" value="1"/>
</dbReference>
<dbReference type="InterPro" id="IPR020845">
    <property type="entry name" value="AMP-binding_CS"/>
</dbReference>
<dbReference type="Gene3D" id="3.30.300.30">
    <property type="match status" value="1"/>
</dbReference>
<evidence type="ECO:0000256" key="1">
    <source>
        <dbReference type="ARBA" id="ARBA00006432"/>
    </source>
</evidence>
<keyword evidence="10" id="KW-1185">Reference proteome</keyword>
<evidence type="ECO:0000313" key="8">
    <source>
        <dbReference type="EMBL" id="QCC47843.1"/>
    </source>
</evidence>
<dbReference type="Gene3D" id="3.40.50.12780">
    <property type="entry name" value="N-terminal domain of ligase-like"/>
    <property type="match status" value="1"/>
</dbReference>
<feature type="region of interest" description="Disordered" evidence="5">
    <location>
        <begin position="539"/>
        <end position="562"/>
    </location>
</feature>
<keyword evidence="2" id="KW-0436">Ligase</keyword>
<dbReference type="PRINTS" id="PR00154">
    <property type="entry name" value="AMPBINDING"/>
</dbReference>
<dbReference type="EMBL" id="CP031311">
    <property type="protein sequence ID" value="QCC47843.1"/>
    <property type="molecule type" value="Genomic_DNA"/>
</dbReference>
<dbReference type="GO" id="GO:0004321">
    <property type="term" value="F:fatty-acyl-CoA synthase activity"/>
    <property type="evidence" value="ECO:0007669"/>
    <property type="project" value="TreeGrafter"/>
</dbReference>
<dbReference type="EMBL" id="FNVN01000003">
    <property type="protein sequence ID" value="SEG54155.1"/>
    <property type="molecule type" value="Genomic_DNA"/>
</dbReference>
<evidence type="ECO:0000259" key="7">
    <source>
        <dbReference type="Pfam" id="PF13193"/>
    </source>
</evidence>
<dbReference type="GO" id="GO:0015645">
    <property type="term" value="F:fatty acid ligase activity"/>
    <property type="evidence" value="ECO:0007669"/>
    <property type="project" value="TreeGrafter"/>
</dbReference>
<dbReference type="InterPro" id="IPR000873">
    <property type="entry name" value="AMP-dep_synth/lig_dom"/>
</dbReference>
<evidence type="ECO:0000259" key="6">
    <source>
        <dbReference type="Pfam" id="PF00501"/>
    </source>
</evidence>
<dbReference type="InterPro" id="IPR045851">
    <property type="entry name" value="AMP-bd_C_sf"/>
</dbReference>
<evidence type="ECO:0000256" key="4">
    <source>
        <dbReference type="ARBA" id="ARBA00022840"/>
    </source>
</evidence>
<dbReference type="PANTHER" id="PTHR43605">
    <property type="entry name" value="ACYL-COENZYME A SYNTHETASE"/>
    <property type="match status" value="1"/>
</dbReference>
<comment type="similarity">
    <text evidence="1">Belongs to the ATP-dependent AMP-binding enzyme family.</text>
</comment>
<keyword evidence="4" id="KW-0067">ATP-binding</keyword>
<evidence type="ECO:0000256" key="3">
    <source>
        <dbReference type="ARBA" id="ARBA00022741"/>
    </source>
</evidence>
<proteinExistence type="inferred from homology"/>
<dbReference type="Pfam" id="PF00501">
    <property type="entry name" value="AMP-binding"/>
    <property type="match status" value="1"/>
</dbReference>
<dbReference type="InterPro" id="IPR042099">
    <property type="entry name" value="ANL_N_sf"/>
</dbReference>
<name>A0A1H6B1F1_9EURY</name>
<reference evidence="8 11" key="2">
    <citation type="journal article" date="2019" name="Nat. Commun.">
        <title>A new type of DNA phosphorothioation-based antiviral system in archaea.</title>
        <authorList>
            <person name="Xiong L."/>
            <person name="Liu S."/>
            <person name="Chen S."/>
            <person name="Xiao Y."/>
            <person name="Zhu B."/>
            <person name="Gao Y."/>
            <person name="Zhang Y."/>
            <person name="Chen B."/>
            <person name="Luo J."/>
            <person name="Deng Z."/>
            <person name="Chen X."/>
            <person name="Wang L."/>
            <person name="Chen S."/>
        </authorList>
    </citation>
    <scope>NUCLEOTIDE SEQUENCE [LARGE SCALE GENOMIC DNA]</scope>
    <source>
        <strain evidence="8 11">CGMCC 1.10331</strain>
    </source>
</reference>
<protein>
    <submittedName>
        <fullName evidence="8">AMP-dependent synthetase</fullName>
    </submittedName>
    <submittedName>
        <fullName evidence="9">Acetyl-CoA synthetase</fullName>
    </submittedName>
</protein>
<dbReference type="GO" id="GO:0006633">
    <property type="term" value="P:fatty acid biosynthetic process"/>
    <property type="evidence" value="ECO:0007669"/>
    <property type="project" value="TreeGrafter"/>
</dbReference>
<dbReference type="InterPro" id="IPR025110">
    <property type="entry name" value="AMP-bd_C"/>
</dbReference>
<dbReference type="Proteomes" id="UP000296733">
    <property type="component" value="Chromosome"/>
</dbReference>
<organism evidence="9 10">
    <name type="scientific">Halobellus limi</name>
    <dbReference type="NCBI Taxonomy" id="699433"/>
    <lineage>
        <taxon>Archaea</taxon>
        <taxon>Methanobacteriati</taxon>
        <taxon>Methanobacteriota</taxon>
        <taxon>Stenosarchaea group</taxon>
        <taxon>Halobacteria</taxon>
        <taxon>Halobacteriales</taxon>
        <taxon>Haloferacaceae</taxon>
        <taxon>Halobellus</taxon>
    </lineage>
</organism>
<dbReference type="GO" id="GO:0006637">
    <property type="term" value="P:acyl-CoA metabolic process"/>
    <property type="evidence" value="ECO:0007669"/>
    <property type="project" value="TreeGrafter"/>
</dbReference>
<dbReference type="InterPro" id="IPR020459">
    <property type="entry name" value="AMP-binding"/>
</dbReference>
<dbReference type="KEGG" id="hlm:DV707_09340"/>
<evidence type="ECO:0000256" key="2">
    <source>
        <dbReference type="ARBA" id="ARBA00022598"/>
    </source>
</evidence>
<gene>
    <name evidence="8" type="ORF">DV707_09340</name>
    <name evidence="9" type="ORF">SAMN04488133_2618</name>
</gene>
<dbReference type="SUPFAM" id="SSF56801">
    <property type="entry name" value="Acetyl-CoA synthetase-like"/>
    <property type="match status" value="1"/>
</dbReference>
<evidence type="ECO:0000256" key="5">
    <source>
        <dbReference type="SAM" id="MobiDB-lite"/>
    </source>
</evidence>
<dbReference type="Proteomes" id="UP000236740">
    <property type="component" value="Unassembled WGS sequence"/>
</dbReference>
<feature type="domain" description="AMP-dependent synthetase/ligase" evidence="6">
    <location>
        <begin position="43"/>
        <end position="407"/>
    </location>
</feature>
<dbReference type="GeneID" id="39858292"/>
<evidence type="ECO:0000313" key="11">
    <source>
        <dbReference type="Proteomes" id="UP000296733"/>
    </source>
</evidence>
<dbReference type="AlphaFoldDB" id="A0A1H6B1F1"/>
<keyword evidence="3" id="KW-0547">Nucleotide-binding</keyword>
<dbReference type="GO" id="GO:0005524">
    <property type="term" value="F:ATP binding"/>
    <property type="evidence" value="ECO:0007669"/>
    <property type="project" value="UniProtKB-KW"/>
</dbReference>
<dbReference type="FunFam" id="3.30.300.30:FF:000005">
    <property type="entry name" value="Acyl-coenzyme A synthetase ACSM5, mitochondrial"/>
    <property type="match status" value="1"/>
</dbReference>
<dbReference type="Pfam" id="PF13193">
    <property type="entry name" value="AMP-binding_C"/>
    <property type="match status" value="1"/>
</dbReference>
<dbReference type="PANTHER" id="PTHR43605:SF10">
    <property type="entry name" value="ACYL-COA SYNTHETASE MEDIUM CHAIN FAMILY MEMBER 3"/>
    <property type="match status" value="1"/>
</dbReference>
<dbReference type="GO" id="GO:0016405">
    <property type="term" value="F:CoA-ligase activity"/>
    <property type="evidence" value="ECO:0007669"/>
    <property type="project" value="UniProtKB-ARBA"/>
</dbReference>
<accession>A0A1H6B1F1</accession>
<dbReference type="OrthoDB" id="193284at2157"/>
<feature type="domain" description="AMP-binding enzyme C-terminal" evidence="7">
    <location>
        <begin position="469"/>
        <end position="547"/>
    </location>
</feature>
<reference evidence="9 10" key="1">
    <citation type="submission" date="2016-10" db="EMBL/GenBank/DDBJ databases">
        <authorList>
            <person name="de Groot N.N."/>
        </authorList>
    </citation>
    <scope>NUCLEOTIDE SEQUENCE [LARGE SCALE GENOMIC DNA]</scope>
    <source>
        <strain evidence="9 10">CGMCC 1.10331</strain>
    </source>
</reference>
<evidence type="ECO:0000313" key="9">
    <source>
        <dbReference type="EMBL" id="SEG54155.1"/>
    </source>
</evidence>
<dbReference type="InterPro" id="IPR051087">
    <property type="entry name" value="Mitochondrial_ACSM"/>
</dbReference>
<dbReference type="RefSeq" id="WP_103992286.1">
    <property type="nucleotide sequence ID" value="NZ_CP031311.1"/>
</dbReference>